<dbReference type="InterPro" id="IPR001753">
    <property type="entry name" value="Enoyl-CoA_hydra/iso"/>
</dbReference>
<dbReference type="Gene3D" id="3.90.226.10">
    <property type="entry name" value="2-enoyl-CoA Hydratase, Chain A, domain 1"/>
    <property type="match status" value="1"/>
</dbReference>
<dbReference type="PANTHER" id="PTHR11941">
    <property type="entry name" value="ENOYL-COA HYDRATASE-RELATED"/>
    <property type="match status" value="1"/>
</dbReference>
<organism evidence="1 2">
    <name type="scientific">Lithohypha guttulata</name>
    <dbReference type="NCBI Taxonomy" id="1690604"/>
    <lineage>
        <taxon>Eukaryota</taxon>
        <taxon>Fungi</taxon>
        <taxon>Dikarya</taxon>
        <taxon>Ascomycota</taxon>
        <taxon>Pezizomycotina</taxon>
        <taxon>Eurotiomycetes</taxon>
        <taxon>Chaetothyriomycetidae</taxon>
        <taxon>Chaetothyriales</taxon>
        <taxon>Trichomeriaceae</taxon>
        <taxon>Lithohypha</taxon>
    </lineage>
</organism>
<comment type="caution">
    <text evidence="1">The sequence shown here is derived from an EMBL/GenBank/DDBJ whole genome shotgun (WGS) entry which is preliminary data.</text>
</comment>
<keyword evidence="2" id="KW-1185">Reference proteome</keyword>
<reference evidence="1 2" key="1">
    <citation type="submission" date="2023-08" db="EMBL/GenBank/DDBJ databases">
        <title>Black Yeasts Isolated from many extreme environments.</title>
        <authorList>
            <person name="Coleine C."/>
            <person name="Stajich J.E."/>
            <person name="Selbmann L."/>
        </authorList>
    </citation>
    <scope>NUCLEOTIDE SEQUENCE [LARGE SCALE GENOMIC DNA]</scope>
    <source>
        <strain evidence="1 2">CCFEE 5885</strain>
    </source>
</reference>
<dbReference type="Pfam" id="PF00378">
    <property type="entry name" value="ECH_1"/>
    <property type="match status" value="1"/>
</dbReference>
<dbReference type="EMBL" id="JAVRRG010000286">
    <property type="protein sequence ID" value="KAK5074476.1"/>
    <property type="molecule type" value="Genomic_DNA"/>
</dbReference>
<evidence type="ECO:0000313" key="2">
    <source>
        <dbReference type="Proteomes" id="UP001345013"/>
    </source>
</evidence>
<protein>
    <submittedName>
        <fullName evidence="1">Uncharacterized protein</fullName>
    </submittedName>
</protein>
<dbReference type="InterPro" id="IPR029045">
    <property type="entry name" value="ClpP/crotonase-like_dom_sf"/>
</dbReference>
<name>A0ABR0JV33_9EURO</name>
<dbReference type="Proteomes" id="UP001345013">
    <property type="component" value="Unassembled WGS sequence"/>
</dbReference>
<dbReference type="SUPFAM" id="SSF52096">
    <property type="entry name" value="ClpP/crotonase"/>
    <property type="match status" value="1"/>
</dbReference>
<gene>
    <name evidence="1" type="ORF">LTR24_010194</name>
</gene>
<sequence length="171" mass="18777">MSHPTFEHLSVSSPDPTVYVITMQKPPENRLTVAFAQTIISALRYIETTIELGKPGCIVIEGSDAKFWCTGVDIEENTQNPYASNDGFYPLVATLIDYPLPTTALLTGHTFGGAGVLSLSCDYRIMNSERGFWCMPPVNLGLHFDGIGALVRLKLRPQIAWRALLDSAGHH</sequence>
<proteinExistence type="predicted"/>
<accession>A0ABR0JV33</accession>
<evidence type="ECO:0000313" key="1">
    <source>
        <dbReference type="EMBL" id="KAK5074476.1"/>
    </source>
</evidence>
<dbReference type="PANTHER" id="PTHR11941:SF75">
    <property type="entry name" value="ENOYL-COA HYDRATASE_ISOMERASE FAMILY PROTEIN"/>
    <property type="match status" value="1"/>
</dbReference>
<dbReference type="CDD" id="cd06558">
    <property type="entry name" value="crotonase-like"/>
    <property type="match status" value="1"/>
</dbReference>